<reference evidence="6" key="1">
    <citation type="submission" date="2025-08" db="UniProtKB">
        <authorList>
            <consortium name="RefSeq"/>
        </authorList>
    </citation>
    <scope>IDENTIFICATION</scope>
</reference>
<dbReference type="InterPro" id="IPR036865">
    <property type="entry name" value="CRAL-TRIO_dom_sf"/>
</dbReference>
<dbReference type="Proteomes" id="UP000695022">
    <property type="component" value="Unplaced"/>
</dbReference>
<feature type="compositionally biased region" description="Polar residues" evidence="2">
    <location>
        <begin position="1689"/>
        <end position="1701"/>
    </location>
</feature>
<organism evidence="5 6">
    <name type="scientific">Priapulus caudatus</name>
    <name type="common">Priapulid worm</name>
    <dbReference type="NCBI Taxonomy" id="37621"/>
    <lineage>
        <taxon>Eukaryota</taxon>
        <taxon>Metazoa</taxon>
        <taxon>Ecdysozoa</taxon>
        <taxon>Scalidophora</taxon>
        <taxon>Priapulida</taxon>
        <taxon>Priapulimorpha</taxon>
        <taxon>Priapulimorphida</taxon>
        <taxon>Priapulidae</taxon>
        <taxon>Priapulus</taxon>
    </lineage>
</organism>
<protein>
    <submittedName>
        <fullName evidence="6">Uncharacterized protein LOC106811518</fullName>
    </submittedName>
</protein>
<dbReference type="PANTHER" id="PTHR45845:SF3">
    <property type="entry name" value="PURATROPHIN-1-LIKE, ISOFORM A"/>
    <property type="match status" value="1"/>
</dbReference>
<feature type="compositionally biased region" description="Polar residues" evidence="2">
    <location>
        <begin position="102"/>
        <end position="117"/>
    </location>
</feature>
<dbReference type="Gene3D" id="1.20.900.10">
    <property type="entry name" value="Dbl homology (DH) domain"/>
    <property type="match status" value="1"/>
</dbReference>
<evidence type="ECO:0000259" key="4">
    <source>
        <dbReference type="PROSITE" id="PS50010"/>
    </source>
</evidence>
<sequence length="1839" mass="201926">MVSHHPDDAAVQPGHLGQPPGRAGDKGEFACVRGKDDKPALGHCYVKPKSAAQLMSPEAVNSADAALATTDAPLERASTAENISSRSVNTSLDAASEPMNGSAETTSGSVSRTSDVNSEPVDRTAGVSSEAVNTAAEMTSQSVDTAEVLSESVNLTADVSTMPVNATAALSSNPVELTSEVQSRSVDTAVEISPKSLNTTAEITAEPVDTSENVSSETVNTTTEDMSSEPPNTAADISSDPLNTTADMCSKPLNTKDMYSELLDSKIDMYLEPSDTKADTYSELLDTKTDMYSKPMNTTADISSEAETISPDIAQQMTPEPQMPELISHHEKTAPITCPRPESSASVTAIESETIDATASSESDRKSCINATQSEEISLEIELLTSDHGMPSEPEAELGISHETESKELKVTQESCLTQQNTAQHVNSETDVKTFAKMPCESKDAAPETSISSEKAQDTPLAILQVPLDVGHDSMLIEDWDEELPVDGLQRSIEACSPCGPNIPTQIISVNFGLLHSGMVVMPGRRDKKGHAFVVMYLRKQNSGCTADNIAKLLMYLHTIPRKEVARKGFTIVVDSSACSKTAAEVFCQALITLNANISNAVYQVLVLAKPEKCHDRPTVWKNHLQCEVLTAEAELQSYVDKSSLPTDLGGTCGHNHEAWIAYRLKLEPFIVQCQLVAVHLLNTAAELQYKQQPSNVEGADHMMDLYRHLRKTTMSDPRYSNLQQEGDRLTRELENDDRLAPVRHTPDYRETMFRVGGMYREVQKTMIRVARFAEKRVSKLDKWRHVRTFQTEVKQVFTWIRNKGTPTLDKYQHLGSNLKDVRVQERDFEKFYFAAVKQIEKGKSLVQESAALVRDLSRQREVAESVEELARCLQQELAAFCLQLEQTRERTEDTADCYKILDQSYEWAVNMMKYLARMRIEEASNDADLCKLSTSLKSYLEEHPAISADTFDRVTHLAGKLGNDKLQEQCRVARARCTETQQLIGMRQAQADGGNARKQMNANAQPDAAAHIDGAVARVDGAAVHVDGAAVRVDGAGMCIDGATVPDLRPPLLLASRSVDDSTVAAATTFERLTHRRKSFGGVPSQRLVAPPPPPCGPRAAAAPWEEGISEIEEELFNEGLITEDLPVVTTEIPASALALRRGRRHGVTTPPPAPIRRCDALPGRVAWDGASGAVPPPDFADAEVFHSRSFTEGMMPPAPADPGTSVHNLSWQEPGSVTPDTQRRHVNLLTSHSISDFRPPGAARASRNLQMTISEMVQTEKDYAQALLYIIDNYFQEMLRDDLPQELRGKHGAIFGNIEKIYEFHSQHFLGELQTFRDTPFHVGQIFLRYENQFYLYAHYNKNKPKSDELLTQYGATFFKLKQRELGDKMDLASYLLKPVQRIGKYALLLKQILQECPVNDVYYQELKTAEEMVKFQLRHGNDLLAMDAIRDADVNVSEQGQLLRQDEFIVWRGRRKCLRHVFLFEDLILFSKTRKSISKGSQELYHYKHSIKMADIGLTENLGDSLTKFEIWFRRRKSGEAYALQASDVETKQAWARDVSMVLWRQARWSRNLRLHEMSSMGLGSRRMMDLKPSSNRIHDRAINISHMPSLQYAARTRNSISVSSFENNRPGSVISVCSSSSSNSSHSGASLATNCHLVDGSVSQSDVMRQSVLGDAPRATHVVSRRVSVPSSLESGIVADHCPSELSSDASSGVHSSETSDHSLPGGTINTDAACERTALSRLECMVDCNEAPAAIYLCDDDNAGKQPATDTNAHVLPPSVAMLAASPSYASPSAKSIGDVVGEENAAAQIVTDDGGVVSPSGDEPRDTSPTTKYVPCSADCGCSGSCTIPMTEL</sequence>
<dbReference type="Pfam" id="PF00621">
    <property type="entry name" value="RhoGEF"/>
    <property type="match status" value="1"/>
</dbReference>
<name>A0ABM1EEP5_PRICU</name>
<feature type="domain" description="DH" evidence="4">
    <location>
        <begin position="1250"/>
        <end position="1426"/>
    </location>
</feature>
<gene>
    <name evidence="6" type="primary">LOC106811518</name>
</gene>
<feature type="region of interest" description="Disordered" evidence="2">
    <location>
        <begin position="204"/>
        <end position="243"/>
    </location>
</feature>
<dbReference type="InterPro" id="IPR011993">
    <property type="entry name" value="PH-like_dom_sf"/>
</dbReference>
<feature type="region of interest" description="Disordered" evidence="2">
    <location>
        <begin position="1083"/>
        <end position="1102"/>
    </location>
</feature>
<dbReference type="InterPro" id="IPR001849">
    <property type="entry name" value="PH_domain"/>
</dbReference>
<dbReference type="CDD" id="cd00160">
    <property type="entry name" value="RhoGEF"/>
    <property type="match status" value="1"/>
</dbReference>
<dbReference type="SMART" id="SM00325">
    <property type="entry name" value="RhoGEF"/>
    <property type="match status" value="1"/>
</dbReference>
<evidence type="ECO:0000256" key="2">
    <source>
        <dbReference type="SAM" id="MobiDB-lite"/>
    </source>
</evidence>
<dbReference type="InterPro" id="IPR052231">
    <property type="entry name" value="Rho_GEF_signaling-related"/>
</dbReference>
<dbReference type="Gene3D" id="1.20.58.60">
    <property type="match status" value="1"/>
</dbReference>
<feature type="compositionally biased region" description="Polar residues" evidence="2">
    <location>
        <begin position="79"/>
        <end position="93"/>
    </location>
</feature>
<dbReference type="Gene3D" id="2.30.29.30">
    <property type="entry name" value="Pleckstrin-homology domain (PH domain)/Phosphotyrosine-binding domain (PTB)"/>
    <property type="match status" value="1"/>
</dbReference>
<dbReference type="RefSeq" id="XP_014670666.1">
    <property type="nucleotide sequence ID" value="XM_014815180.1"/>
</dbReference>
<feature type="domain" description="PH" evidence="3">
    <location>
        <begin position="1438"/>
        <end position="1547"/>
    </location>
</feature>
<evidence type="ECO:0000313" key="5">
    <source>
        <dbReference type="Proteomes" id="UP000695022"/>
    </source>
</evidence>
<dbReference type="PROSITE" id="PS50003">
    <property type="entry name" value="PH_DOMAIN"/>
    <property type="match status" value="1"/>
</dbReference>
<evidence type="ECO:0000259" key="3">
    <source>
        <dbReference type="PROSITE" id="PS50003"/>
    </source>
</evidence>
<dbReference type="SUPFAM" id="SSF52087">
    <property type="entry name" value="CRAL/TRIO domain"/>
    <property type="match status" value="1"/>
</dbReference>
<dbReference type="PANTHER" id="PTHR45845">
    <property type="entry name" value="RHO GUANINE NUCLEOTIDE EXCHANGE FACTOR-RELATED"/>
    <property type="match status" value="1"/>
</dbReference>
<dbReference type="CDD" id="cd13242">
    <property type="entry name" value="PH_puratrophin-1"/>
    <property type="match status" value="1"/>
</dbReference>
<feature type="region of interest" description="Disordered" evidence="2">
    <location>
        <begin position="76"/>
        <end position="129"/>
    </location>
</feature>
<dbReference type="InterPro" id="IPR055251">
    <property type="entry name" value="SOS1_NGEF_PH"/>
</dbReference>
<keyword evidence="1" id="KW-0175">Coiled coil</keyword>
<dbReference type="InterPro" id="IPR000219">
    <property type="entry name" value="DH_dom"/>
</dbReference>
<evidence type="ECO:0000256" key="1">
    <source>
        <dbReference type="SAM" id="Coils"/>
    </source>
</evidence>
<dbReference type="GeneID" id="106811518"/>
<dbReference type="InterPro" id="IPR035899">
    <property type="entry name" value="DBL_dom_sf"/>
</dbReference>
<feature type="region of interest" description="Disordered" evidence="2">
    <location>
        <begin position="1797"/>
        <end position="1817"/>
    </location>
</feature>
<dbReference type="PROSITE" id="PS50010">
    <property type="entry name" value="DH_2"/>
    <property type="match status" value="1"/>
</dbReference>
<feature type="region of interest" description="Disordered" evidence="2">
    <location>
        <begin position="1"/>
        <end position="31"/>
    </location>
</feature>
<keyword evidence="5" id="KW-1185">Reference proteome</keyword>
<accession>A0ABM1EEP5</accession>
<feature type="coiled-coil region" evidence="1">
    <location>
        <begin position="857"/>
        <end position="891"/>
    </location>
</feature>
<feature type="region of interest" description="Disordered" evidence="2">
    <location>
        <begin position="1688"/>
        <end position="1713"/>
    </location>
</feature>
<dbReference type="SUPFAM" id="SSF50729">
    <property type="entry name" value="PH domain-like"/>
    <property type="match status" value="1"/>
</dbReference>
<evidence type="ECO:0000313" key="6">
    <source>
        <dbReference type="RefSeq" id="XP_014670666.1"/>
    </source>
</evidence>
<dbReference type="Pfam" id="PF22697">
    <property type="entry name" value="SOS1_NGEF_PH"/>
    <property type="match status" value="1"/>
</dbReference>
<dbReference type="SMART" id="SM00233">
    <property type="entry name" value="PH"/>
    <property type="match status" value="1"/>
</dbReference>
<proteinExistence type="predicted"/>
<dbReference type="SUPFAM" id="SSF48065">
    <property type="entry name" value="DBL homology domain (DH-domain)"/>
    <property type="match status" value="1"/>
</dbReference>
<feature type="compositionally biased region" description="Polar residues" evidence="2">
    <location>
        <begin position="210"/>
        <end position="231"/>
    </location>
</feature>